<feature type="region of interest" description="Disordered" evidence="1">
    <location>
        <begin position="391"/>
        <end position="428"/>
    </location>
</feature>
<feature type="compositionally biased region" description="Acidic residues" evidence="1">
    <location>
        <begin position="35"/>
        <end position="53"/>
    </location>
</feature>
<dbReference type="Proteomes" id="UP000297245">
    <property type="component" value="Unassembled WGS sequence"/>
</dbReference>
<dbReference type="InterPro" id="IPR004919">
    <property type="entry name" value="GmrSD_N"/>
</dbReference>
<sequence length="428" mass="48783">MSNPLSQKLPGRPSLNGKGGTTPVSPVAAKPNQTCDEDSASDDDSGSDSDFLDSDILPQPHAYTRTTQELHHDIHHGSIELNPTWQRDVVWSPQKQSQLIESLWRNFYIPPVVFALQKDEDGEELRVCVDGKQRLTSILQFLDGQLAYKNGSGQSWWYTIPEGSRSSKRNEVPKKWKKIFEEKQITCVEYSDLRAGQERDIFQRVQLGVPLTVAEKLAAISSPVALWISELDEKHINVSDGLSDIIDIELKRGKNFQNMAQFVFCCHFVDDEVFPRGRKFDMFLNAQEEVAPTMKKTITNTLRRFSKLAISYNLNKAFTRLKSRVAPVEFVFIGVLLFLMDDASEQEQADAVYNLRNGIRAQFPDLRMRKDVVDVLWTIVKSLRDDPTQVCRLDPGHLKRKRKPSAKASKDDSDSEYRPSRSKKQKPL</sequence>
<dbReference type="AlphaFoldDB" id="A0A4S8N0S3"/>
<keyword evidence="4" id="KW-1185">Reference proteome</keyword>
<proteinExistence type="predicted"/>
<accession>A0A4S8N0S3</accession>
<evidence type="ECO:0000259" key="2">
    <source>
        <dbReference type="Pfam" id="PF03235"/>
    </source>
</evidence>
<feature type="compositionally biased region" description="Basic and acidic residues" evidence="1">
    <location>
        <begin position="408"/>
        <end position="419"/>
    </location>
</feature>
<gene>
    <name evidence="3" type="ORF">K435DRAFT_959037</name>
</gene>
<dbReference type="PANTHER" id="PTHR39639:SF1">
    <property type="entry name" value="DUF262 DOMAIN-CONTAINING PROTEIN"/>
    <property type="match status" value="1"/>
</dbReference>
<dbReference type="PANTHER" id="PTHR39639">
    <property type="entry name" value="CHROMOSOME 16, WHOLE GENOME SHOTGUN SEQUENCE"/>
    <property type="match status" value="1"/>
</dbReference>
<feature type="region of interest" description="Disordered" evidence="1">
    <location>
        <begin position="1"/>
        <end position="57"/>
    </location>
</feature>
<dbReference type="Pfam" id="PF03235">
    <property type="entry name" value="GmrSD_N"/>
    <property type="match status" value="1"/>
</dbReference>
<evidence type="ECO:0000313" key="3">
    <source>
        <dbReference type="EMBL" id="THV08474.1"/>
    </source>
</evidence>
<dbReference type="EMBL" id="ML179035">
    <property type="protein sequence ID" value="THV08474.1"/>
    <property type="molecule type" value="Genomic_DNA"/>
</dbReference>
<reference evidence="3 4" key="1">
    <citation type="journal article" date="2019" name="Nat. Ecol. Evol.">
        <title>Megaphylogeny resolves global patterns of mushroom evolution.</title>
        <authorList>
            <person name="Varga T."/>
            <person name="Krizsan K."/>
            <person name="Foldi C."/>
            <person name="Dima B."/>
            <person name="Sanchez-Garcia M."/>
            <person name="Sanchez-Ramirez S."/>
            <person name="Szollosi G.J."/>
            <person name="Szarkandi J.G."/>
            <person name="Papp V."/>
            <person name="Albert L."/>
            <person name="Andreopoulos W."/>
            <person name="Angelini C."/>
            <person name="Antonin V."/>
            <person name="Barry K.W."/>
            <person name="Bougher N.L."/>
            <person name="Buchanan P."/>
            <person name="Buyck B."/>
            <person name="Bense V."/>
            <person name="Catcheside P."/>
            <person name="Chovatia M."/>
            <person name="Cooper J."/>
            <person name="Damon W."/>
            <person name="Desjardin D."/>
            <person name="Finy P."/>
            <person name="Geml J."/>
            <person name="Haridas S."/>
            <person name="Hughes K."/>
            <person name="Justo A."/>
            <person name="Karasinski D."/>
            <person name="Kautmanova I."/>
            <person name="Kiss B."/>
            <person name="Kocsube S."/>
            <person name="Kotiranta H."/>
            <person name="LaButti K.M."/>
            <person name="Lechner B.E."/>
            <person name="Liimatainen K."/>
            <person name="Lipzen A."/>
            <person name="Lukacs Z."/>
            <person name="Mihaltcheva S."/>
            <person name="Morgado L.N."/>
            <person name="Niskanen T."/>
            <person name="Noordeloos M.E."/>
            <person name="Ohm R.A."/>
            <person name="Ortiz-Santana B."/>
            <person name="Ovrebo C."/>
            <person name="Racz N."/>
            <person name="Riley R."/>
            <person name="Savchenko A."/>
            <person name="Shiryaev A."/>
            <person name="Soop K."/>
            <person name="Spirin V."/>
            <person name="Szebenyi C."/>
            <person name="Tomsovsky M."/>
            <person name="Tulloss R.E."/>
            <person name="Uehling J."/>
            <person name="Grigoriev I.V."/>
            <person name="Vagvolgyi C."/>
            <person name="Papp T."/>
            <person name="Martin F.M."/>
            <person name="Miettinen O."/>
            <person name="Hibbett D.S."/>
            <person name="Nagy L.G."/>
        </authorList>
    </citation>
    <scope>NUCLEOTIDE SEQUENCE [LARGE SCALE GENOMIC DNA]</scope>
    <source>
        <strain evidence="3 4">CBS 962.96</strain>
    </source>
</reference>
<feature type="domain" description="GmrSD restriction endonucleases N-terminal" evidence="2">
    <location>
        <begin position="81"/>
        <end position="184"/>
    </location>
</feature>
<dbReference type="OrthoDB" id="5419821at2759"/>
<organism evidence="3 4">
    <name type="scientific">Dendrothele bispora (strain CBS 962.96)</name>
    <dbReference type="NCBI Taxonomy" id="1314807"/>
    <lineage>
        <taxon>Eukaryota</taxon>
        <taxon>Fungi</taxon>
        <taxon>Dikarya</taxon>
        <taxon>Basidiomycota</taxon>
        <taxon>Agaricomycotina</taxon>
        <taxon>Agaricomycetes</taxon>
        <taxon>Agaricomycetidae</taxon>
        <taxon>Agaricales</taxon>
        <taxon>Agaricales incertae sedis</taxon>
        <taxon>Dendrothele</taxon>
    </lineage>
</organism>
<evidence type="ECO:0000313" key="4">
    <source>
        <dbReference type="Proteomes" id="UP000297245"/>
    </source>
</evidence>
<evidence type="ECO:0000256" key="1">
    <source>
        <dbReference type="SAM" id="MobiDB-lite"/>
    </source>
</evidence>
<protein>
    <recommendedName>
        <fullName evidence="2">GmrSD restriction endonucleases N-terminal domain-containing protein</fullName>
    </recommendedName>
</protein>
<name>A0A4S8N0S3_DENBC</name>